<dbReference type="PROSITE" id="PS50905">
    <property type="entry name" value="FERRITIN_LIKE"/>
    <property type="match status" value="1"/>
</dbReference>
<gene>
    <name evidence="10" type="ORF">KUTeg_005345</name>
</gene>
<comment type="similarity">
    <text evidence="1 8">Belongs to the ferritin family.</text>
</comment>
<dbReference type="EC" id="1.16.3.1" evidence="8"/>
<keyword evidence="4 8" id="KW-0560">Oxidoreductase</keyword>
<dbReference type="InterPro" id="IPR012347">
    <property type="entry name" value="Ferritin-like"/>
</dbReference>
<evidence type="ECO:0000256" key="8">
    <source>
        <dbReference type="RuleBase" id="RU361145"/>
    </source>
</evidence>
<comment type="catalytic activity">
    <reaction evidence="7 8">
        <text>4 Fe(2+) + O2 + 4 H(+) = 4 Fe(3+) + 2 H2O</text>
        <dbReference type="Rhea" id="RHEA:11148"/>
        <dbReference type="ChEBI" id="CHEBI:15377"/>
        <dbReference type="ChEBI" id="CHEBI:15378"/>
        <dbReference type="ChEBI" id="CHEBI:15379"/>
        <dbReference type="ChEBI" id="CHEBI:29033"/>
        <dbReference type="ChEBI" id="CHEBI:29034"/>
        <dbReference type="EC" id="1.16.3.1"/>
    </reaction>
</comment>
<dbReference type="PANTHER" id="PTHR11431:SF75">
    <property type="entry name" value="FERRITIN"/>
    <property type="match status" value="1"/>
</dbReference>
<protein>
    <recommendedName>
        <fullName evidence="8">Ferritin</fullName>
        <ecNumber evidence="8">1.16.3.1</ecNumber>
    </recommendedName>
</protein>
<proteinExistence type="inferred from homology"/>
<keyword evidence="2 8" id="KW-0409">Iron storage</keyword>
<dbReference type="EMBL" id="JARBDR010000246">
    <property type="protein sequence ID" value="KAJ8317441.1"/>
    <property type="molecule type" value="Genomic_DNA"/>
</dbReference>
<dbReference type="PANTHER" id="PTHR11431">
    <property type="entry name" value="FERRITIN"/>
    <property type="match status" value="1"/>
</dbReference>
<evidence type="ECO:0000256" key="7">
    <source>
        <dbReference type="ARBA" id="ARBA00047990"/>
    </source>
</evidence>
<dbReference type="Proteomes" id="UP001217089">
    <property type="component" value="Unassembled WGS sequence"/>
</dbReference>
<comment type="function">
    <text evidence="8">Stores iron in a soluble, non-toxic, readily available form. Important for iron homeostasis. Iron is taken up in the ferrous form and deposited as ferric hydroxides after oxidation.</text>
</comment>
<keyword evidence="3 8" id="KW-0479">Metal-binding</keyword>
<evidence type="ECO:0000313" key="10">
    <source>
        <dbReference type="EMBL" id="KAJ8317441.1"/>
    </source>
</evidence>
<evidence type="ECO:0000256" key="5">
    <source>
        <dbReference type="ARBA" id="ARBA00023004"/>
    </source>
</evidence>
<sequence length="116" mass="13662">MTANYFGRSDVALPGFKKFFSAASKEERDHAEQLMDYLNSRDNYKKLLICYFMTRQWDSNKGNCNLSHILEHEFLDEQVKSIKEFGDYIRQLKRAGDGLGEYYFDQKLQIVIKQAC</sequence>
<dbReference type="Pfam" id="PF00210">
    <property type="entry name" value="Ferritin"/>
    <property type="match status" value="1"/>
</dbReference>
<keyword evidence="5 8" id="KW-0408">Iron</keyword>
<evidence type="ECO:0000256" key="2">
    <source>
        <dbReference type="ARBA" id="ARBA00022434"/>
    </source>
</evidence>
<dbReference type="InterPro" id="IPR009040">
    <property type="entry name" value="Ferritin-like_diiron"/>
</dbReference>
<evidence type="ECO:0000256" key="6">
    <source>
        <dbReference type="ARBA" id="ARBA00025111"/>
    </source>
</evidence>
<keyword evidence="11" id="KW-1185">Reference proteome</keyword>
<comment type="caution">
    <text evidence="10">The sequence shown here is derived from an EMBL/GenBank/DDBJ whole genome shotgun (WGS) entry which is preliminary data.</text>
</comment>
<accession>A0ABQ9FMP7</accession>
<comment type="function">
    <text evidence="6">Stores iron in a soluble, non-toxic, readily available form. Important for iron homeostasis. Has ferroxidase activity. Iron is taken up in the ferrous form and deposited as ferric hydroxides after oxidation.</text>
</comment>
<name>A0ABQ9FMP7_TEGGR</name>
<evidence type="ECO:0000313" key="11">
    <source>
        <dbReference type="Proteomes" id="UP001217089"/>
    </source>
</evidence>
<dbReference type="InterPro" id="IPR008331">
    <property type="entry name" value="Ferritin_DPS_dom"/>
</dbReference>
<dbReference type="InterPro" id="IPR009078">
    <property type="entry name" value="Ferritin-like_SF"/>
</dbReference>
<dbReference type="SUPFAM" id="SSF47240">
    <property type="entry name" value="Ferritin-like"/>
    <property type="match status" value="1"/>
</dbReference>
<dbReference type="Gene3D" id="1.20.1260.10">
    <property type="match status" value="2"/>
</dbReference>
<dbReference type="InterPro" id="IPR001519">
    <property type="entry name" value="Ferritin"/>
</dbReference>
<evidence type="ECO:0000256" key="4">
    <source>
        <dbReference type="ARBA" id="ARBA00023002"/>
    </source>
</evidence>
<reference evidence="10 11" key="1">
    <citation type="submission" date="2022-12" db="EMBL/GenBank/DDBJ databases">
        <title>Chromosome-level genome of Tegillarca granosa.</title>
        <authorList>
            <person name="Kim J."/>
        </authorList>
    </citation>
    <scope>NUCLEOTIDE SEQUENCE [LARGE SCALE GENOMIC DNA]</scope>
    <source>
        <strain evidence="10">Teg-2019</strain>
        <tissue evidence="10">Adductor muscle</tissue>
    </source>
</reference>
<evidence type="ECO:0000256" key="1">
    <source>
        <dbReference type="ARBA" id="ARBA00007513"/>
    </source>
</evidence>
<feature type="domain" description="Ferritin-like diiron" evidence="9">
    <location>
        <begin position="1"/>
        <end position="116"/>
    </location>
</feature>
<organism evidence="10 11">
    <name type="scientific">Tegillarca granosa</name>
    <name type="common">Malaysian cockle</name>
    <name type="synonym">Anadara granosa</name>
    <dbReference type="NCBI Taxonomy" id="220873"/>
    <lineage>
        <taxon>Eukaryota</taxon>
        <taxon>Metazoa</taxon>
        <taxon>Spiralia</taxon>
        <taxon>Lophotrochozoa</taxon>
        <taxon>Mollusca</taxon>
        <taxon>Bivalvia</taxon>
        <taxon>Autobranchia</taxon>
        <taxon>Pteriomorphia</taxon>
        <taxon>Arcoida</taxon>
        <taxon>Arcoidea</taxon>
        <taxon>Arcidae</taxon>
        <taxon>Tegillarca</taxon>
    </lineage>
</organism>
<evidence type="ECO:0000259" key="9">
    <source>
        <dbReference type="PROSITE" id="PS50905"/>
    </source>
</evidence>
<evidence type="ECO:0000256" key="3">
    <source>
        <dbReference type="ARBA" id="ARBA00022723"/>
    </source>
</evidence>